<dbReference type="OrthoDB" id="10015795at2759"/>
<dbReference type="EMBL" id="VYZN01000030">
    <property type="protein sequence ID" value="KAE9534035.1"/>
    <property type="molecule type" value="Genomic_DNA"/>
</dbReference>
<keyword evidence="2" id="KW-1185">Reference proteome</keyword>
<dbReference type="AlphaFoldDB" id="A0A6G0TKE5"/>
<organism evidence="1 2">
    <name type="scientific">Aphis glycines</name>
    <name type="common">Soybean aphid</name>
    <dbReference type="NCBI Taxonomy" id="307491"/>
    <lineage>
        <taxon>Eukaryota</taxon>
        <taxon>Metazoa</taxon>
        <taxon>Ecdysozoa</taxon>
        <taxon>Arthropoda</taxon>
        <taxon>Hexapoda</taxon>
        <taxon>Insecta</taxon>
        <taxon>Pterygota</taxon>
        <taxon>Neoptera</taxon>
        <taxon>Paraneoptera</taxon>
        <taxon>Hemiptera</taxon>
        <taxon>Sternorrhyncha</taxon>
        <taxon>Aphidomorpha</taxon>
        <taxon>Aphidoidea</taxon>
        <taxon>Aphididae</taxon>
        <taxon>Aphidini</taxon>
        <taxon>Aphis</taxon>
        <taxon>Aphis</taxon>
    </lineage>
</organism>
<evidence type="ECO:0000313" key="1">
    <source>
        <dbReference type="EMBL" id="KAE9534035.1"/>
    </source>
</evidence>
<evidence type="ECO:0008006" key="3">
    <source>
        <dbReference type="Google" id="ProtNLM"/>
    </source>
</evidence>
<gene>
    <name evidence="1" type="ORF">AGLY_008771</name>
</gene>
<dbReference type="Proteomes" id="UP000475862">
    <property type="component" value="Unassembled WGS sequence"/>
</dbReference>
<sequence>MIRSYRSKRRTQNCSFAFNKLNQTSNNFKLNTAIISTSEELNISENIIQKNSELAKNNDTVNLISTLGPNNEILDHSNTYTYNYTDLNKIVDSSETFKPQLANWIVQCNDEIKIVVRIDGLPLAKSSSSQFWPILAYIQPFKEYVFLIGLYHGFEKPADSNDFLKDFIDEAEHLVNNRIDINNGIQNVSIFAMCADAPAKSFVMKIKGHTGYHSCTRCFVEGEYLNKHTCFPYQEIKPRERSHEGYITKVQEEHHVGNSLSDLMRIPGFDMVKSFPLDYMHLVTLEAMRKLINLWMHGPLTVRLPSWQVKKISNNLLSFKSSITNDFVRKPRKIEEHMVSHNIHGLTHICSDYERYGQLDTCSCFVFENYMKTLKQMLRKHEKPLEQIIKRYQEKSTNEIVNHNNNQPIAIVLNYEHTSYVEARLKALKAQITSDLSSAEDTSQKVKKFKNIISKKCVSKETNTAPKFSDSSENTDIYDSDQDDKLYVPPNINQNCLEVINSPVGKWKVQDRNTAAVTIDNLFNSIKKKDTPGSKVQVKRKLFAISDDDDDDDVRKKNAGNNNEIIPLETESLKQNLIESADVVKLDDFNSELDDYVRTSFTNLKYDIKHLSYITESIKKMLENVNNILELGVTRNSDLTTVSILNSENLPIYNEETLLQFEMLLECSTQRDKVVQKYGHGVTRRKQTNFDRHILKTK</sequence>
<comment type="caution">
    <text evidence="1">The sequence shown here is derived from an EMBL/GenBank/DDBJ whole genome shotgun (WGS) entry which is preliminary data.</text>
</comment>
<reference evidence="1 2" key="1">
    <citation type="submission" date="2019-08" db="EMBL/GenBank/DDBJ databases">
        <title>The genome of the soybean aphid Biotype 1, its phylome, world population structure and adaptation to the North American continent.</title>
        <authorList>
            <person name="Giordano R."/>
            <person name="Donthu R.K."/>
            <person name="Hernandez A.G."/>
            <person name="Wright C.L."/>
            <person name="Zimin A.V."/>
        </authorList>
    </citation>
    <scope>NUCLEOTIDE SEQUENCE [LARGE SCALE GENOMIC DNA]</scope>
    <source>
        <tissue evidence="1">Whole aphids</tissue>
    </source>
</reference>
<evidence type="ECO:0000313" key="2">
    <source>
        <dbReference type="Proteomes" id="UP000475862"/>
    </source>
</evidence>
<dbReference type="PANTHER" id="PTHR33053">
    <property type="entry name" value="PROTEIN, PUTATIVE-RELATED"/>
    <property type="match status" value="1"/>
</dbReference>
<protein>
    <recommendedName>
        <fullName evidence="3">DUF4806 domain-containing protein</fullName>
    </recommendedName>
</protein>
<accession>A0A6G0TKE5</accession>
<name>A0A6G0TKE5_APHGL</name>
<proteinExistence type="predicted"/>